<evidence type="ECO:0000256" key="3">
    <source>
        <dbReference type="PROSITE-ProRule" id="PRU00042"/>
    </source>
</evidence>
<evidence type="ECO:0000313" key="7">
    <source>
        <dbReference type="Proteomes" id="UP000834106"/>
    </source>
</evidence>
<evidence type="ECO:0000256" key="1">
    <source>
        <dbReference type="ARBA" id="ARBA00022603"/>
    </source>
</evidence>
<dbReference type="CDD" id="cd02440">
    <property type="entry name" value="AdoMet_MTases"/>
    <property type="match status" value="1"/>
</dbReference>
<dbReference type="PROSITE" id="PS00028">
    <property type="entry name" value="ZINC_FINGER_C2H2_1"/>
    <property type="match status" value="1"/>
</dbReference>
<name>A0AAD1Z6Q5_9LAMI</name>
<protein>
    <recommendedName>
        <fullName evidence="5">C2H2-type domain-containing protein</fullName>
    </recommendedName>
</protein>
<reference evidence="6" key="1">
    <citation type="submission" date="2023-05" db="EMBL/GenBank/DDBJ databases">
        <authorList>
            <person name="Huff M."/>
        </authorList>
    </citation>
    <scope>NUCLEOTIDE SEQUENCE</scope>
</reference>
<keyword evidence="1" id="KW-0489">Methyltransferase</keyword>
<dbReference type="GO" id="GO:0030488">
    <property type="term" value="P:tRNA methylation"/>
    <property type="evidence" value="ECO:0007669"/>
    <property type="project" value="TreeGrafter"/>
</dbReference>
<dbReference type="InterPro" id="IPR013216">
    <property type="entry name" value="Methyltransf_11"/>
</dbReference>
<dbReference type="InterPro" id="IPR013087">
    <property type="entry name" value="Znf_C2H2_type"/>
</dbReference>
<sequence>MAVLSFPPEPAAAVAKKQLSERKKKHQKNNQTSSSSWNQIKNLLSCKQIQDSKIHDPSKNNTATLLGSSCSSICPFGDIVHGNTRVVHRADNSPGQETWLLSKKSSNWSSSSSRSISSSVRSSGGGGGATYIAGSSRGMQFRKLSGCYECHSIVDPTRYPLPRTTICACSECGEVFQKIESLEHHQAIRHAVSEIGQEDSSRNIVEIIFTSSWLKKDKSICNIERILKVHNTQRTIQQFEDSRDAVKIRANSNTKKNPRCAADGNELLRFYCATLICSLGTRGSTRLCGSFPDCGVCTIIRHGFQGNKVSGIRTTAGSGRAHDCLGHGDVRRAMLVCRVIAGRVKQVVNNATLEEEGIGMSPARSYDSVSGSVAAPLPAKSPVQNLASYYGMILDAARARTFCIEGLLACSTVIFTVVHHKRGLCSMKRAGVDDSSGLCPPVSDAELHVFPSLSVRTEQKCPSSEVHSTPEIEKKYVHRVYDAIAPHFSSTRFAKWPKVQMFLNSLPRGSLVLDAGCGNGKYLGLNPDCYFIGCDISPPLVKISADKGHEVLVADAVNLPYRTGYSDAAISIAVLHHLSTESRRRKAVDELIRVVKTGGLVLITVWAREQEDRSLINKWTPLTQKYLEEWIGPGSPRVRNLSSTFALESIPEIVENGPGEQSNDFPAKSSDVASHEIVQSNSRHGDQSLASKTEEDCASQQEYFVPWHLPYHRAEVSGASASALANGLARKDDKKGAVVYSRYYHVFSEGELERLVSRVNGAVIVDRFYDKSNCLQKGITDEGIEAIEVRPRGGVFAVGLKYLSLLDLVLLLDCVDAIFALNVGTVELLRVRVDRVNHFLPVPLPEITMVKLQVVGPPCLNERQGHLLRLAILSDEEREGPDRGGTLQFRSLR</sequence>
<feature type="region of interest" description="Disordered" evidence="4">
    <location>
        <begin position="656"/>
        <end position="692"/>
    </location>
</feature>
<dbReference type="GO" id="GO:0002098">
    <property type="term" value="P:tRNA wobble uridine modification"/>
    <property type="evidence" value="ECO:0007669"/>
    <property type="project" value="TreeGrafter"/>
</dbReference>
<keyword evidence="3" id="KW-0862">Zinc</keyword>
<keyword evidence="3" id="KW-0863">Zinc-finger</keyword>
<dbReference type="Gene3D" id="3.90.228.10">
    <property type="match status" value="1"/>
</dbReference>
<dbReference type="GO" id="GO:0000049">
    <property type="term" value="F:tRNA binding"/>
    <property type="evidence" value="ECO:0007669"/>
    <property type="project" value="TreeGrafter"/>
</dbReference>
<dbReference type="GO" id="GO:0008757">
    <property type="term" value="F:S-adenosylmethionine-dependent methyltransferase activity"/>
    <property type="evidence" value="ECO:0007669"/>
    <property type="project" value="InterPro"/>
</dbReference>
<dbReference type="GO" id="GO:0005634">
    <property type="term" value="C:nucleus"/>
    <property type="evidence" value="ECO:0007669"/>
    <property type="project" value="TreeGrafter"/>
</dbReference>
<evidence type="ECO:0000259" key="5">
    <source>
        <dbReference type="PROSITE" id="PS50157"/>
    </source>
</evidence>
<dbReference type="GO" id="GO:0106335">
    <property type="term" value="F:tRNA (5-carboxymethyluridine(34)-5-O)-methyltransferase activity"/>
    <property type="evidence" value="ECO:0007669"/>
    <property type="project" value="TreeGrafter"/>
</dbReference>
<organism evidence="6 7">
    <name type="scientific">Fraxinus pennsylvanica</name>
    <dbReference type="NCBI Taxonomy" id="56036"/>
    <lineage>
        <taxon>Eukaryota</taxon>
        <taxon>Viridiplantae</taxon>
        <taxon>Streptophyta</taxon>
        <taxon>Embryophyta</taxon>
        <taxon>Tracheophyta</taxon>
        <taxon>Spermatophyta</taxon>
        <taxon>Magnoliopsida</taxon>
        <taxon>eudicotyledons</taxon>
        <taxon>Gunneridae</taxon>
        <taxon>Pentapetalae</taxon>
        <taxon>asterids</taxon>
        <taxon>lamiids</taxon>
        <taxon>Lamiales</taxon>
        <taxon>Oleaceae</taxon>
        <taxon>Oleeae</taxon>
        <taxon>Fraxinus</taxon>
    </lineage>
</organism>
<dbReference type="GO" id="GO:0009820">
    <property type="term" value="P:alkaloid metabolic process"/>
    <property type="evidence" value="ECO:0007669"/>
    <property type="project" value="UniProtKB-KW"/>
</dbReference>
<evidence type="ECO:0000256" key="4">
    <source>
        <dbReference type="SAM" id="MobiDB-lite"/>
    </source>
</evidence>
<dbReference type="AlphaFoldDB" id="A0AAD1Z6Q5"/>
<dbReference type="PROSITE" id="PS50157">
    <property type="entry name" value="ZINC_FINGER_C2H2_2"/>
    <property type="match status" value="1"/>
</dbReference>
<dbReference type="SUPFAM" id="SSF56399">
    <property type="entry name" value="ADP-ribosylation"/>
    <property type="match status" value="1"/>
</dbReference>
<dbReference type="GO" id="GO:0005737">
    <property type="term" value="C:cytoplasm"/>
    <property type="evidence" value="ECO:0007669"/>
    <property type="project" value="TreeGrafter"/>
</dbReference>
<dbReference type="GO" id="GO:0008270">
    <property type="term" value="F:zinc ion binding"/>
    <property type="evidence" value="ECO:0007669"/>
    <property type="project" value="UniProtKB-KW"/>
</dbReference>
<accession>A0AAD1Z6Q5</accession>
<proteinExistence type="predicted"/>
<dbReference type="EMBL" id="OU503041">
    <property type="protein sequence ID" value="CAI9763790.1"/>
    <property type="molecule type" value="Genomic_DNA"/>
</dbReference>
<keyword evidence="3" id="KW-0479">Metal-binding</keyword>
<keyword evidence="7" id="KW-1185">Reference proteome</keyword>
<feature type="region of interest" description="Disordered" evidence="4">
    <location>
        <begin position="102"/>
        <end position="127"/>
    </location>
</feature>
<dbReference type="SUPFAM" id="SSF53335">
    <property type="entry name" value="S-adenosyl-L-methionine-dependent methyltransferases"/>
    <property type="match status" value="1"/>
</dbReference>
<keyword evidence="2" id="KW-0808">Transferase</keyword>
<dbReference type="PANTHER" id="PTHR13069">
    <property type="entry name" value="ALKYLATED DNA REPAIR PROTEIN ALKB HOMOLOG 8"/>
    <property type="match status" value="1"/>
</dbReference>
<feature type="region of interest" description="Disordered" evidence="4">
    <location>
        <begin position="1"/>
        <end position="36"/>
    </location>
</feature>
<dbReference type="Proteomes" id="UP000834106">
    <property type="component" value="Chromosome 6"/>
</dbReference>
<gene>
    <name evidence="6" type="ORF">FPE_LOCUS11220</name>
</gene>
<evidence type="ECO:0000313" key="6">
    <source>
        <dbReference type="EMBL" id="CAI9763790.1"/>
    </source>
</evidence>
<dbReference type="InterPro" id="IPR051422">
    <property type="entry name" value="AlkB_tRNA_MeTrf/Diox"/>
</dbReference>
<evidence type="ECO:0000256" key="2">
    <source>
        <dbReference type="ARBA" id="ARBA00022679"/>
    </source>
</evidence>
<feature type="compositionally biased region" description="Low complexity" evidence="4">
    <location>
        <begin position="102"/>
        <end position="122"/>
    </location>
</feature>
<dbReference type="PANTHER" id="PTHR13069:SF21">
    <property type="entry name" value="ALKYLATED DNA REPAIR PROTEIN ALKB HOMOLOG 8"/>
    <property type="match status" value="1"/>
</dbReference>
<dbReference type="Pfam" id="PF08241">
    <property type="entry name" value="Methyltransf_11"/>
    <property type="match status" value="1"/>
</dbReference>
<dbReference type="InterPro" id="IPR029063">
    <property type="entry name" value="SAM-dependent_MTases_sf"/>
</dbReference>
<dbReference type="Gene3D" id="3.40.50.150">
    <property type="entry name" value="Vaccinia Virus protein VP39"/>
    <property type="match status" value="1"/>
</dbReference>
<feature type="domain" description="C2H2-type" evidence="5">
    <location>
        <begin position="167"/>
        <end position="195"/>
    </location>
</feature>